<sequence length="400" mass="43573">MKNLPKGWTACEVSTVAEVNPRKPKAAPEELVSFVGMADVSEEMRLVNHAPRPYAEVANGFTGFEDNDILVAKITPCFENGKGALVTGLTNGKGFGSTEFHVVRAEDESTRRLLYHHFSTHEFRVRGEANMTGSAGQKRIPTSFISKYVVPLPPQATREKIVAILDACDRAIDGTDKLLEKQEKRFDVLLHGLLGDEAGKLLERATSWPMTPLGEVGEVVSGGTPDSANRAFWDGDVAWCTPTDITALKGDKYLSGTARSITPQGLANSSAKLLPVNSVLVCTRATVGECVINTIPVATNQGFKNIIPHSIQTEFLYYALMARKQKLISLGSGSTFLEVSKKDFVKLEIPTPDDATQTAVSRVLAAADREIAISKLLIQQHQQQKKGLMQRLLTGQAFIH</sequence>
<evidence type="ECO:0000259" key="4">
    <source>
        <dbReference type="Pfam" id="PF01420"/>
    </source>
</evidence>
<dbReference type="PANTHER" id="PTHR30408:SF13">
    <property type="entry name" value="TYPE I RESTRICTION ENZYME HINDI SPECIFICITY SUBUNIT"/>
    <property type="match status" value="1"/>
</dbReference>
<keyword evidence="5" id="KW-0255">Endonuclease</keyword>
<dbReference type="Gene3D" id="3.90.220.20">
    <property type="entry name" value="DNA methylase specificity domains"/>
    <property type="match status" value="2"/>
</dbReference>
<name>A0ABS3TEE8_9BACT</name>
<feature type="domain" description="Type I restriction modification DNA specificity" evidence="4">
    <location>
        <begin position="64"/>
        <end position="180"/>
    </location>
</feature>
<dbReference type="CDD" id="cd17260">
    <property type="entry name" value="RMtype1_S_EcoEI-TRD1-CR1_like"/>
    <property type="match status" value="1"/>
</dbReference>
<dbReference type="CDD" id="cd17273">
    <property type="entry name" value="RMtype1_S_EcoJA69PI-TRD1-CR1_like"/>
    <property type="match status" value="1"/>
</dbReference>
<protein>
    <submittedName>
        <fullName evidence="5">Restriction endonuclease subunit S</fullName>
    </submittedName>
</protein>
<dbReference type="InterPro" id="IPR052021">
    <property type="entry name" value="Type-I_RS_S_subunit"/>
</dbReference>
<accession>A0ABS3TEE8</accession>
<proteinExistence type="inferred from homology"/>
<keyword evidence="5" id="KW-0540">Nuclease</keyword>
<keyword evidence="3" id="KW-0238">DNA-binding</keyword>
<evidence type="ECO:0000256" key="2">
    <source>
        <dbReference type="ARBA" id="ARBA00022747"/>
    </source>
</evidence>
<reference evidence="5 6" key="1">
    <citation type="submission" date="2021-03" db="EMBL/GenBank/DDBJ databases">
        <authorList>
            <person name="Kim M.K."/>
        </authorList>
    </citation>
    <scope>NUCLEOTIDE SEQUENCE [LARGE SCALE GENOMIC DNA]</scope>
    <source>
        <strain evidence="5 6">BT507</strain>
    </source>
</reference>
<dbReference type="GO" id="GO:0004519">
    <property type="term" value="F:endonuclease activity"/>
    <property type="evidence" value="ECO:0007669"/>
    <property type="project" value="UniProtKB-KW"/>
</dbReference>
<dbReference type="RefSeq" id="WP_208308289.1">
    <property type="nucleotide sequence ID" value="NZ_JAGETX010000009.1"/>
</dbReference>
<dbReference type="PANTHER" id="PTHR30408">
    <property type="entry name" value="TYPE-1 RESTRICTION ENZYME ECOKI SPECIFICITY PROTEIN"/>
    <property type="match status" value="1"/>
</dbReference>
<evidence type="ECO:0000256" key="1">
    <source>
        <dbReference type="ARBA" id="ARBA00010923"/>
    </source>
</evidence>
<feature type="domain" description="Type I restriction modification DNA specificity" evidence="4">
    <location>
        <begin position="208"/>
        <end position="379"/>
    </location>
</feature>
<dbReference type="SUPFAM" id="SSF116734">
    <property type="entry name" value="DNA methylase specificity domain"/>
    <property type="match status" value="2"/>
</dbReference>
<dbReference type="Proteomes" id="UP000670527">
    <property type="component" value="Unassembled WGS sequence"/>
</dbReference>
<evidence type="ECO:0000313" key="5">
    <source>
        <dbReference type="EMBL" id="MBO3272012.1"/>
    </source>
</evidence>
<keyword evidence="2" id="KW-0680">Restriction system</keyword>
<dbReference type="InterPro" id="IPR000055">
    <property type="entry name" value="Restrct_endonuc_typeI_TRD"/>
</dbReference>
<organism evidence="5 6">
    <name type="scientific">Hymenobacter defluvii</name>
    <dbReference type="NCBI Taxonomy" id="2054411"/>
    <lineage>
        <taxon>Bacteria</taxon>
        <taxon>Pseudomonadati</taxon>
        <taxon>Bacteroidota</taxon>
        <taxon>Cytophagia</taxon>
        <taxon>Cytophagales</taxon>
        <taxon>Hymenobacteraceae</taxon>
        <taxon>Hymenobacter</taxon>
    </lineage>
</organism>
<keyword evidence="6" id="KW-1185">Reference proteome</keyword>
<evidence type="ECO:0000256" key="3">
    <source>
        <dbReference type="ARBA" id="ARBA00023125"/>
    </source>
</evidence>
<evidence type="ECO:0000313" key="6">
    <source>
        <dbReference type="Proteomes" id="UP000670527"/>
    </source>
</evidence>
<comment type="caution">
    <text evidence="5">The sequence shown here is derived from an EMBL/GenBank/DDBJ whole genome shotgun (WGS) entry which is preliminary data.</text>
</comment>
<comment type="similarity">
    <text evidence="1">Belongs to the type-I restriction system S methylase family.</text>
</comment>
<gene>
    <name evidence="5" type="ORF">J4D97_15235</name>
</gene>
<dbReference type="EMBL" id="JAGETX010000009">
    <property type="protein sequence ID" value="MBO3272012.1"/>
    <property type="molecule type" value="Genomic_DNA"/>
</dbReference>
<dbReference type="Pfam" id="PF01420">
    <property type="entry name" value="Methylase_S"/>
    <property type="match status" value="2"/>
</dbReference>
<keyword evidence="5" id="KW-0378">Hydrolase</keyword>
<dbReference type="InterPro" id="IPR044946">
    <property type="entry name" value="Restrct_endonuc_typeI_TRD_sf"/>
</dbReference>